<accession>A0A3N0CPX3</accession>
<evidence type="ECO:0000256" key="2">
    <source>
        <dbReference type="SAM" id="Phobius"/>
    </source>
</evidence>
<protein>
    <submittedName>
        <fullName evidence="3">DUF3017 domain-containing protein</fullName>
    </submittedName>
</protein>
<dbReference type="InterPro" id="IPR021385">
    <property type="entry name" value="DUF3017"/>
</dbReference>
<comment type="caution">
    <text evidence="3">The sequence shown here is derived from an EMBL/GenBank/DDBJ whole genome shotgun (WGS) entry which is preliminary data.</text>
</comment>
<keyword evidence="2" id="KW-0472">Membrane</keyword>
<evidence type="ECO:0000313" key="3">
    <source>
        <dbReference type="EMBL" id="RNL65527.1"/>
    </source>
</evidence>
<proteinExistence type="predicted"/>
<feature type="transmembrane region" description="Helical" evidence="2">
    <location>
        <begin position="102"/>
        <end position="124"/>
    </location>
</feature>
<keyword evidence="2" id="KW-1133">Transmembrane helix</keyword>
<organism evidence="3 4">
    <name type="scientific">Nocardioides marmoriginsengisoli</name>
    <dbReference type="NCBI Taxonomy" id="661483"/>
    <lineage>
        <taxon>Bacteria</taxon>
        <taxon>Bacillati</taxon>
        <taxon>Actinomycetota</taxon>
        <taxon>Actinomycetes</taxon>
        <taxon>Propionibacteriales</taxon>
        <taxon>Nocardioidaceae</taxon>
        <taxon>Nocardioides</taxon>
    </lineage>
</organism>
<reference evidence="3 4" key="1">
    <citation type="submission" date="2018-11" db="EMBL/GenBank/DDBJ databases">
        <authorList>
            <person name="Li F."/>
        </authorList>
    </citation>
    <scope>NUCLEOTIDE SEQUENCE [LARGE SCALE GENOMIC DNA]</scope>
    <source>
        <strain evidence="3 4">Gsoil 097</strain>
    </source>
</reference>
<feature type="region of interest" description="Disordered" evidence="1">
    <location>
        <begin position="1"/>
        <end position="42"/>
    </location>
</feature>
<evidence type="ECO:0000256" key="1">
    <source>
        <dbReference type="SAM" id="MobiDB-lite"/>
    </source>
</evidence>
<name>A0A3N0CPX3_9ACTN</name>
<gene>
    <name evidence="3" type="ORF">EFK50_05100</name>
</gene>
<feature type="transmembrane region" description="Helical" evidence="2">
    <location>
        <begin position="48"/>
        <end position="66"/>
    </location>
</feature>
<feature type="transmembrane region" description="Helical" evidence="2">
    <location>
        <begin position="72"/>
        <end position="90"/>
    </location>
</feature>
<keyword evidence="2" id="KW-0812">Transmembrane</keyword>
<dbReference type="Pfam" id="PF11222">
    <property type="entry name" value="DUF3017"/>
    <property type="match status" value="1"/>
</dbReference>
<keyword evidence="4" id="KW-1185">Reference proteome</keyword>
<dbReference type="EMBL" id="RJSE01000003">
    <property type="protein sequence ID" value="RNL65527.1"/>
    <property type="molecule type" value="Genomic_DNA"/>
</dbReference>
<dbReference type="AlphaFoldDB" id="A0A3N0CPX3"/>
<evidence type="ECO:0000313" key="4">
    <source>
        <dbReference type="Proteomes" id="UP000267128"/>
    </source>
</evidence>
<sequence length="130" mass="13936">MGRGRLGLAEPRGSGPDDPRDAARQRRLDRREERGPLSERRPSTFGGLIYLVVVATTVVGLCLVAFGPWRRGIALVGVGFLFASGMRLIINEGEAGMLRVRGRWFDVAALATVGVALIVLSGNIPDQPGL</sequence>
<feature type="compositionally biased region" description="Basic and acidic residues" evidence="1">
    <location>
        <begin position="15"/>
        <end position="42"/>
    </location>
</feature>
<dbReference type="Proteomes" id="UP000267128">
    <property type="component" value="Unassembled WGS sequence"/>
</dbReference>